<dbReference type="InterPro" id="IPR000719">
    <property type="entry name" value="Prot_kinase_dom"/>
</dbReference>
<evidence type="ECO:0000256" key="4">
    <source>
        <dbReference type="ARBA" id="ARBA00022679"/>
    </source>
</evidence>
<evidence type="ECO:0000256" key="8">
    <source>
        <dbReference type="ARBA" id="ARBA00022840"/>
    </source>
</evidence>
<protein>
    <recommendedName>
        <fullName evidence="2">non-specific serine/threonine protein kinase</fullName>
        <ecNumber evidence="2">2.7.11.1</ecNumber>
    </recommendedName>
</protein>
<feature type="transmembrane region" description="Helical" evidence="14">
    <location>
        <begin position="87"/>
        <end position="105"/>
    </location>
</feature>
<dbReference type="GO" id="GO:0005524">
    <property type="term" value="F:ATP binding"/>
    <property type="evidence" value="ECO:0007669"/>
    <property type="project" value="UniProtKB-KW"/>
</dbReference>
<dbReference type="InterPro" id="IPR008271">
    <property type="entry name" value="Ser/Thr_kinase_AS"/>
</dbReference>
<dbReference type="PANTHER" id="PTHR44899:SF3">
    <property type="entry name" value="SERINE_THREONINE-PROTEIN KINASE NEK1"/>
    <property type="match status" value="1"/>
</dbReference>
<keyword evidence="17" id="KW-1185">Reference proteome</keyword>
<evidence type="ECO:0000256" key="7">
    <source>
        <dbReference type="ARBA" id="ARBA00022777"/>
    </source>
</evidence>
<proteinExistence type="predicted"/>
<dbReference type="SMART" id="SM00220">
    <property type="entry name" value="S_TKc"/>
    <property type="match status" value="1"/>
</dbReference>
<dbReference type="PANTHER" id="PTHR44899">
    <property type="entry name" value="CAMK FAMILY PROTEIN KINASE"/>
    <property type="match status" value="1"/>
</dbReference>
<comment type="catalytic activity">
    <reaction evidence="12">
        <text>L-seryl-[protein] + ATP = O-phospho-L-seryl-[protein] + ADP + H(+)</text>
        <dbReference type="Rhea" id="RHEA:17989"/>
        <dbReference type="Rhea" id="RHEA-COMP:9863"/>
        <dbReference type="Rhea" id="RHEA-COMP:11604"/>
        <dbReference type="ChEBI" id="CHEBI:15378"/>
        <dbReference type="ChEBI" id="CHEBI:29999"/>
        <dbReference type="ChEBI" id="CHEBI:30616"/>
        <dbReference type="ChEBI" id="CHEBI:83421"/>
        <dbReference type="ChEBI" id="CHEBI:456216"/>
        <dbReference type="EC" id="2.7.11.1"/>
    </reaction>
</comment>
<keyword evidence="3" id="KW-0723">Serine/threonine-protein kinase</keyword>
<evidence type="ECO:0000256" key="3">
    <source>
        <dbReference type="ARBA" id="ARBA00022527"/>
    </source>
</evidence>
<evidence type="ECO:0000256" key="14">
    <source>
        <dbReference type="SAM" id="Phobius"/>
    </source>
</evidence>
<dbReference type="AlphaFoldDB" id="A0A8S1L414"/>
<keyword evidence="5 14" id="KW-0812">Transmembrane</keyword>
<evidence type="ECO:0000313" key="16">
    <source>
        <dbReference type="EMBL" id="CAD8057364.1"/>
    </source>
</evidence>
<comment type="subcellular location">
    <subcellularLocation>
        <location evidence="1">Membrane</location>
        <topology evidence="1">Multi-pass membrane protein</topology>
    </subcellularLocation>
</comment>
<evidence type="ECO:0000259" key="15">
    <source>
        <dbReference type="PROSITE" id="PS50011"/>
    </source>
</evidence>
<accession>A0A8S1L414</accession>
<dbReference type="EC" id="2.7.11.1" evidence="2"/>
<comment type="caution">
    <text evidence="16">The sequence shown here is derived from an EMBL/GenBank/DDBJ whole genome shotgun (WGS) entry which is preliminary data.</text>
</comment>
<sequence length="597" mass="70267">MKEASNINDEKRPLASIPLQTFLYFDYIFTYIYFIIEIIVFIYKGYGLFYPPNKIGIEIFLQFLLAFCQFPRLILGSIGNKTESPSQILWFVLLIFPCIFFYIFFIVLQTYVVILEIIINVIALIFIHFQLLKTMRSNNELEIIDILYKDDSRIINDDESLISNDHQVNETYIKQYKKVKLLRVGAYGKAYLVTSNDQDETNYVMKVVPQSISANTEAQIQQNLKHDNIIQYFETFIENKDRLCLIMEYANNGTLGQDLKQRTQPLPEAQIDDLFTQLCLALKCVHSQKIIHRDIKSENVFLHDDKIKLGDFGIARSVEQDLATAFIGSPYYISPEIIQNQPYSYKSDIWSLGVLLYEMCTFKYPFTADSLPALAIKDSENKNITNKCLVIFSKYEKFNSTNFIITLRYLLNLFKVKLFLRLEKQQHQVVIKKDEYIQNKKLSREEQQKFMREDIQKKKCQKKPQKVVIELFGQPKIKQEQQQQQITQNDKKQSKGRDIPFLEQQQEQQQQEQQEQQLYQPKKEIDNNMNQLLLERQSSEIQQLKELMIQIKKNKYPKNKKLLKIILGNLGCQQNLSQNQALKEQKNKNEIGISLLI</sequence>
<keyword evidence="4" id="KW-0808">Transferase</keyword>
<dbReference type="EMBL" id="CAJJDM010000025">
    <property type="protein sequence ID" value="CAD8057364.1"/>
    <property type="molecule type" value="Genomic_DNA"/>
</dbReference>
<keyword evidence="6" id="KW-0547">Nucleotide-binding</keyword>
<keyword evidence="10 14" id="KW-0472">Membrane</keyword>
<feature type="transmembrane region" description="Helical" evidence="14">
    <location>
        <begin position="21"/>
        <end position="43"/>
    </location>
</feature>
<feature type="coiled-coil region" evidence="13">
    <location>
        <begin position="522"/>
        <end position="554"/>
    </location>
</feature>
<evidence type="ECO:0000313" key="17">
    <source>
        <dbReference type="Proteomes" id="UP000688137"/>
    </source>
</evidence>
<keyword evidence="13" id="KW-0175">Coiled coil</keyword>
<keyword evidence="8" id="KW-0067">ATP-binding</keyword>
<evidence type="ECO:0000256" key="6">
    <source>
        <dbReference type="ARBA" id="ARBA00022741"/>
    </source>
</evidence>
<evidence type="ECO:0000256" key="2">
    <source>
        <dbReference type="ARBA" id="ARBA00012513"/>
    </source>
</evidence>
<comment type="catalytic activity">
    <reaction evidence="11">
        <text>L-threonyl-[protein] + ATP = O-phospho-L-threonyl-[protein] + ADP + H(+)</text>
        <dbReference type="Rhea" id="RHEA:46608"/>
        <dbReference type="Rhea" id="RHEA-COMP:11060"/>
        <dbReference type="Rhea" id="RHEA-COMP:11605"/>
        <dbReference type="ChEBI" id="CHEBI:15378"/>
        <dbReference type="ChEBI" id="CHEBI:30013"/>
        <dbReference type="ChEBI" id="CHEBI:30616"/>
        <dbReference type="ChEBI" id="CHEBI:61977"/>
        <dbReference type="ChEBI" id="CHEBI:456216"/>
        <dbReference type="EC" id="2.7.11.1"/>
    </reaction>
</comment>
<gene>
    <name evidence="16" type="ORF">PPRIM_AZ9-3.1.T0260006</name>
</gene>
<dbReference type="PROSITE" id="PS50011">
    <property type="entry name" value="PROTEIN_KINASE_DOM"/>
    <property type="match status" value="1"/>
</dbReference>
<evidence type="ECO:0000256" key="9">
    <source>
        <dbReference type="ARBA" id="ARBA00022989"/>
    </source>
</evidence>
<feature type="transmembrane region" description="Helical" evidence="14">
    <location>
        <begin position="111"/>
        <end position="132"/>
    </location>
</feature>
<name>A0A8S1L414_PARPR</name>
<dbReference type="GO" id="GO:0004674">
    <property type="term" value="F:protein serine/threonine kinase activity"/>
    <property type="evidence" value="ECO:0007669"/>
    <property type="project" value="UniProtKB-KW"/>
</dbReference>
<dbReference type="Proteomes" id="UP000688137">
    <property type="component" value="Unassembled WGS sequence"/>
</dbReference>
<evidence type="ECO:0000256" key="12">
    <source>
        <dbReference type="ARBA" id="ARBA00048679"/>
    </source>
</evidence>
<dbReference type="Pfam" id="PF09799">
    <property type="entry name" value="Transmemb_17"/>
    <property type="match status" value="1"/>
</dbReference>
<dbReference type="InterPro" id="IPR019184">
    <property type="entry name" value="Uncharacterised_TM-17"/>
</dbReference>
<dbReference type="InterPro" id="IPR051131">
    <property type="entry name" value="NEK_Ser/Thr_kinase_NIMA"/>
</dbReference>
<keyword evidence="7" id="KW-0418">Kinase</keyword>
<evidence type="ECO:0000256" key="5">
    <source>
        <dbReference type="ARBA" id="ARBA00022692"/>
    </source>
</evidence>
<dbReference type="GO" id="GO:0016020">
    <property type="term" value="C:membrane"/>
    <property type="evidence" value="ECO:0007669"/>
    <property type="project" value="UniProtKB-SubCell"/>
</dbReference>
<evidence type="ECO:0000256" key="13">
    <source>
        <dbReference type="SAM" id="Coils"/>
    </source>
</evidence>
<evidence type="ECO:0000256" key="11">
    <source>
        <dbReference type="ARBA" id="ARBA00047899"/>
    </source>
</evidence>
<dbReference type="PROSITE" id="PS00108">
    <property type="entry name" value="PROTEIN_KINASE_ST"/>
    <property type="match status" value="1"/>
</dbReference>
<feature type="domain" description="Protein kinase" evidence="15">
    <location>
        <begin position="176"/>
        <end position="477"/>
    </location>
</feature>
<evidence type="ECO:0000256" key="1">
    <source>
        <dbReference type="ARBA" id="ARBA00004141"/>
    </source>
</evidence>
<dbReference type="Pfam" id="PF00069">
    <property type="entry name" value="Pkinase"/>
    <property type="match status" value="1"/>
</dbReference>
<organism evidence="16 17">
    <name type="scientific">Paramecium primaurelia</name>
    <dbReference type="NCBI Taxonomy" id="5886"/>
    <lineage>
        <taxon>Eukaryota</taxon>
        <taxon>Sar</taxon>
        <taxon>Alveolata</taxon>
        <taxon>Ciliophora</taxon>
        <taxon>Intramacronucleata</taxon>
        <taxon>Oligohymenophorea</taxon>
        <taxon>Peniculida</taxon>
        <taxon>Parameciidae</taxon>
        <taxon>Paramecium</taxon>
    </lineage>
</organism>
<keyword evidence="9 14" id="KW-1133">Transmembrane helix</keyword>
<evidence type="ECO:0000256" key="10">
    <source>
        <dbReference type="ARBA" id="ARBA00023136"/>
    </source>
</evidence>
<reference evidence="16" key="1">
    <citation type="submission" date="2021-01" db="EMBL/GenBank/DDBJ databases">
        <authorList>
            <consortium name="Genoscope - CEA"/>
            <person name="William W."/>
        </authorList>
    </citation>
    <scope>NUCLEOTIDE SEQUENCE</scope>
</reference>